<feature type="signal peptide" evidence="1">
    <location>
        <begin position="1"/>
        <end position="20"/>
    </location>
</feature>
<organism evidence="2 3">
    <name type="scientific">Chitinophaga niabensis</name>
    <dbReference type="NCBI Taxonomy" id="536979"/>
    <lineage>
        <taxon>Bacteria</taxon>
        <taxon>Pseudomonadati</taxon>
        <taxon>Bacteroidota</taxon>
        <taxon>Chitinophagia</taxon>
        <taxon>Chitinophagales</taxon>
        <taxon>Chitinophagaceae</taxon>
        <taxon>Chitinophaga</taxon>
    </lineage>
</organism>
<accession>A0A1N6J7J3</accession>
<evidence type="ECO:0000256" key="1">
    <source>
        <dbReference type="SAM" id="SignalP"/>
    </source>
</evidence>
<dbReference type="EMBL" id="FSRA01000002">
    <property type="protein sequence ID" value="SIO40368.1"/>
    <property type="molecule type" value="Genomic_DNA"/>
</dbReference>
<keyword evidence="3" id="KW-1185">Reference proteome</keyword>
<evidence type="ECO:0000313" key="3">
    <source>
        <dbReference type="Proteomes" id="UP000185003"/>
    </source>
</evidence>
<proteinExistence type="predicted"/>
<dbReference type="Proteomes" id="UP000185003">
    <property type="component" value="Unassembled WGS sequence"/>
</dbReference>
<feature type="chain" id="PRO_5012500929" description="DUF3108 domain-containing protein" evidence="1">
    <location>
        <begin position="21"/>
        <end position="264"/>
    </location>
</feature>
<reference evidence="2 3" key="1">
    <citation type="submission" date="2016-11" db="EMBL/GenBank/DDBJ databases">
        <authorList>
            <person name="Jaros S."/>
            <person name="Januszkiewicz K."/>
            <person name="Wedrychowicz H."/>
        </authorList>
    </citation>
    <scope>NUCLEOTIDE SEQUENCE [LARGE SCALE GENOMIC DNA]</scope>
    <source>
        <strain evidence="2 3">DSM 24787</strain>
    </source>
</reference>
<gene>
    <name evidence="2" type="ORF">SAMN04488055_3722</name>
</gene>
<evidence type="ECO:0008006" key="4">
    <source>
        <dbReference type="Google" id="ProtNLM"/>
    </source>
</evidence>
<sequence length="264" mass="30191">MKYFLMLLIGLTLSSERSQAQDNFCGIKNTSFKAGESFTLKVFYNLGSMFVGAGEAVINCTLEKYNGKDAYHIVGDGRTYRTYDWIFKVRDRYETYIDTATMLPIRFIRNVNEGGYKIYNNVGFNREASSATSTNGTFKVPACVQDVISAIFYARNIDFSKYKPGDKIPFSMFLDDEVYEIYIRYMGKEEVDTRYGKFRAIKFKPLLIKGNTFKGGEDMSVWVSDDGNKIPLRIDSPISVGSIKVDMINYANLRYDLTSLVKKR</sequence>
<name>A0A1N6J7J3_9BACT</name>
<dbReference type="AlphaFoldDB" id="A0A1N6J7J3"/>
<dbReference type="RefSeq" id="WP_074240927.1">
    <property type="nucleotide sequence ID" value="NZ_FSRA01000002.1"/>
</dbReference>
<evidence type="ECO:0000313" key="2">
    <source>
        <dbReference type="EMBL" id="SIO40368.1"/>
    </source>
</evidence>
<keyword evidence="1" id="KW-0732">Signal</keyword>
<dbReference type="STRING" id="536979.SAMN04488055_3722"/>
<dbReference type="InterPro" id="IPR021457">
    <property type="entry name" value="DUF3108"/>
</dbReference>
<dbReference type="OrthoDB" id="9808473at2"/>
<dbReference type="Pfam" id="PF11306">
    <property type="entry name" value="DUF3108"/>
    <property type="match status" value="1"/>
</dbReference>
<protein>
    <recommendedName>
        <fullName evidence="4">DUF3108 domain-containing protein</fullName>
    </recommendedName>
</protein>